<name>A0AAD8IUZ2_9APIA</name>
<reference evidence="4" key="2">
    <citation type="submission" date="2023-05" db="EMBL/GenBank/DDBJ databases">
        <authorList>
            <person name="Schelkunov M.I."/>
        </authorList>
    </citation>
    <scope>NUCLEOTIDE SEQUENCE</scope>
    <source>
        <strain evidence="4">Hsosn_3</strain>
        <tissue evidence="4">Leaf</tissue>
    </source>
</reference>
<dbReference type="InterPro" id="IPR000916">
    <property type="entry name" value="Bet_v_I/MLP"/>
</dbReference>
<gene>
    <name evidence="4" type="ORF">POM88_011147</name>
</gene>
<keyword evidence="5" id="KW-1185">Reference proteome</keyword>
<comment type="caution">
    <text evidence="4">The sequence shown here is derived from an EMBL/GenBank/DDBJ whole genome shotgun (WGS) entry which is preliminary data.</text>
</comment>
<dbReference type="GO" id="GO:0010427">
    <property type="term" value="F:abscisic acid binding"/>
    <property type="evidence" value="ECO:0007669"/>
    <property type="project" value="TreeGrafter"/>
</dbReference>
<evidence type="ECO:0000313" key="5">
    <source>
        <dbReference type="Proteomes" id="UP001237642"/>
    </source>
</evidence>
<dbReference type="GO" id="GO:0004864">
    <property type="term" value="F:protein phosphatase inhibitor activity"/>
    <property type="evidence" value="ECO:0007669"/>
    <property type="project" value="TreeGrafter"/>
</dbReference>
<dbReference type="Proteomes" id="UP001237642">
    <property type="component" value="Unassembled WGS sequence"/>
</dbReference>
<dbReference type="Gene3D" id="3.30.530.20">
    <property type="match status" value="1"/>
</dbReference>
<feature type="domain" description="Bet v I/Major latex protein" evidence="3">
    <location>
        <begin position="1"/>
        <end position="155"/>
    </location>
</feature>
<reference evidence="4" key="1">
    <citation type="submission" date="2023-02" db="EMBL/GenBank/DDBJ databases">
        <title>Genome of toxic invasive species Heracleum sosnowskyi carries increased number of genes despite the absence of recent whole-genome duplications.</title>
        <authorList>
            <person name="Schelkunov M."/>
            <person name="Shtratnikova V."/>
            <person name="Makarenko M."/>
            <person name="Klepikova A."/>
            <person name="Omelchenko D."/>
            <person name="Novikova G."/>
            <person name="Obukhova E."/>
            <person name="Bogdanov V."/>
            <person name="Penin A."/>
            <person name="Logacheva M."/>
        </authorList>
    </citation>
    <scope>NUCLEOTIDE SEQUENCE</scope>
    <source>
        <strain evidence="4">Hsosn_3</strain>
        <tissue evidence="4">Leaf</tissue>
    </source>
</reference>
<organism evidence="4 5">
    <name type="scientific">Heracleum sosnowskyi</name>
    <dbReference type="NCBI Taxonomy" id="360622"/>
    <lineage>
        <taxon>Eukaryota</taxon>
        <taxon>Viridiplantae</taxon>
        <taxon>Streptophyta</taxon>
        <taxon>Embryophyta</taxon>
        <taxon>Tracheophyta</taxon>
        <taxon>Spermatophyta</taxon>
        <taxon>Magnoliopsida</taxon>
        <taxon>eudicotyledons</taxon>
        <taxon>Gunneridae</taxon>
        <taxon>Pentapetalae</taxon>
        <taxon>asterids</taxon>
        <taxon>campanulids</taxon>
        <taxon>Apiales</taxon>
        <taxon>Apiaceae</taxon>
        <taxon>Apioideae</taxon>
        <taxon>apioid superclade</taxon>
        <taxon>Tordylieae</taxon>
        <taxon>Tordyliinae</taxon>
        <taxon>Heracleum</taxon>
    </lineage>
</organism>
<dbReference type="GO" id="GO:0006952">
    <property type="term" value="P:defense response"/>
    <property type="evidence" value="ECO:0007669"/>
    <property type="project" value="InterPro"/>
</dbReference>
<evidence type="ECO:0000313" key="4">
    <source>
        <dbReference type="EMBL" id="KAK1392091.1"/>
    </source>
</evidence>
<dbReference type="AlphaFoldDB" id="A0AAD8IUZ2"/>
<dbReference type="PANTHER" id="PTHR31213:SF19">
    <property type="entry name" value="BET V I_MAJOR LATEX PROTEIN DOMAIN-CONTAINING PROTEIN"/>
    <property type="match status" value="1"/>
</dbReference>
<dbReference type="GO" id="GO:0005634">
    <property type="term" value="C:nucleus"/>
    <property type="evidence" value="ECO:0007669"/>
    <property type="project" value="TreeGrafter"/>
</dbReference>
<sequence length="158" mass="17428">MVGSVSGEVEVNAPAHVVWELYRSLELLTITKKGLDKIVDKIEVLEGDGSVGTLLQFSFHPGALPFSSYKEKFTKIDDEKMVKVVEVVEGGFLELGFKWYLVRLNVIAKDEKSCITKNTIEYELNEDSDPKLASVVSIDPLVAMMNIAANHIVSGIKA</sequence>
<evidence type="ECO:0000259" key="3">
    <source>
        <dbReference type="SMART" id="SM01037"/>
    </source>
</evidence>
<evidence type="ECO:0000256" key="2">
    <source>
        <dbReference type="ARBA" id="ARBA00022589"/>
    </source>
</evidence>
<dbReference type="GO" id="GO:0038023">
    <property type="term" value="F:signaling receptor activity"/>
    <property type="evidence" value="ECO:0007669"/>
    <property type="project" value="TreeGrafter"/>
</dbReference>
<dbReference type="GO" id="GO:0005737">
    <property type="term" value="C:cytoplasm"/>
    <property type="evidence" value="ECO:0007669"/>
    <property type="project" value="TreeGrafter"/>
</dbReference>
<evidence type="ECO:0000256" key="1">
    <source>
        <dbReference type="ARBA" id="ARBA00009744"/>
    </source>
</evidence>
<comment type="similarity">
    <text evidence="1">Belongs to the BetVI family.</text>
</comment>
<accession>A0AAD8IUZ2</accession>
<keyword evidence="2" id="KW-0017">Alkaloid metabolism</keyword>
<proteinExistence type="inferred from homology"/>
<dbReference type="EMBL" id="JAUIZM010000003">
    <property type="protein sequence ID" value="KAK1392091.1"/>
    <property type="molecule type" value="Genomic_DNA"/>
</dbReference>
<dbReference type="Pfam" id="PF00407">
    <property type="entry name" value="Bet_v_1"/>
    <property type="match status" value="1"/>
</dbReference>
<dbReference type="PANTHER" id="PTHR31213">
    <property type="entry name" value="OS08G0374000 PROTEIN-RELATED"/>
    <property type="match status" value="1"/>
</dbReference>
<dbReference type="GO" id="GO:0009820">
    <property type="term" value="P:alkaloid metabolic process"/>
    <property type="evidence" value="ECO:0007669"/>
    <property type="project" value="UniProtKB-KW"/>
</dbReference>
<dbReference type="InterPro" id="IPR023393">
    <property type="entry name" value="START-like_dom_sf"/>
</dbReference>
<protein>
    <submittedName>
        <fullName evidence="4">S-norcoclaurine synthase</fullName>
    </submittedName>
</protein>
<dbReference type="SUPFAM" id="SSF55961">
    <property type="entry name" value="Bet v1-like"/>
    <property type="match status" value="1"/>
</dbReference>
<dbReference type="InterPro" id="IPR050279">
    <property type="entry name" value="Plant_def-hormone_signal"/>
</dbReference>
<dbReference type="GO" id="GO:0009738">
    <property type="term" value="P:abscisic acid-activated signaling pathway"/>
    <property type="evidence" value="ECO:0007669"/>
    <property type="project" value="TreeGrafter"/>
</dbReference>
<dbReference type="SMART" id="SM01037">
    <property type="entry name" value="Bet_v_1"/>
    <property type="match status" value="1"/>
</dbReference>